<organism evidence="7 8">
    <name type="scientific">Anoxynatronum sibiricum</name>
    <dbReference type="NCBI Taxonomy" id="210623"/>
    <lineage>
        <taxon>Bacteria</taxon>
        <taxon>Bacillati</taxon>
        <taxon>Bacillota</taxon>
        <taxon>Clostridia</taxon>
        <taxon>Eubacteriales</taxon>
        <taxon>Clostridiaceae</taxon>
        <taxon>Anoxynatronum</taxon>
    </lineage>
</organism>
<dbReference type="InterPro" id="IPR043128">
    <property type="entry name" value="Rev_trsase/Diguanyl_cyclase"/>
</dbReference>
<feature type="transmembrane region" description="Helical" evidence="1">
    <location>
        <begin position="109"/>
        <end position="126"/>
    </location>
</feature>
<dbReference type="InterPro" id="IPR000700">
    <property type="entry name" value="PAS-assoc_C"/>
</dbReference>
<dbReference type="InterPro" id="IPR003607">
    <property type="entry name" value="HD/PDEase_dom"/>
</dbReference>
<dbReference type="InterPro" id="IPR029787">
    <property type="entry name" value="Nucleotide_cyclase"/>
</dbReference>
<dbReference type="CDD" id="cd06225">
    <property type="entry name" value="HAMP"/>
    <property type="match status" value="1"/>
</dbReference>
<dbReference type="Pfam" id="PF00672">
    <property type="entry name" value="HAMP"/>
    <property type="match status" value="1"/>
</dbReference>
<feature type="domain" description="PAC" evidence="3">
    <location>
        <begin position="610"/>
        <end position="662"/>
    </location>
</feature>
<dbReference type="InterPro" id="IPR000160">
    <property type="entry name" value="GGDEF_dom"/>
</dbReference>
<feature type="domain" description="HAMP" evidence="4">
    <location>
        <begin position="443"/>
        <end position="495"/>
    </location>
</feature>
<dbReference type="Proteomes" id="UP001407405">
    <property type="component" value="Unassembled WGS sequence"/>
</dbReference>
<feature type="transmembrane region" description="Helical" evidence="1">
    <location>
        <begin position="132"/>
        <end position="152"/>
    </location>
</feature>
<dbReference type="SMART" id="SM00267">
    <property type="entry name" value="GGDEF"/>
    <property type="match status" value="1"/>
</dbReference>
<dbReference type="SMART" id="SM00091">
    <property type="entry name" value="PAS"/>
    <property type="match status" value="1"/>
</dbReference>
<feature type="transmembrane region" description="Helical" evidence="1">
    <location>
        <begin position="419"/>
        <end position="437"/>
    </location>
</feature>
<feature type="transmembrane region" description="Helical" evidence="1">
    <location>
        <begin position="41"/>
        <end position="60"/>
    </location>
</feature>
<dbReference type="PROSITE" id="PS50885">
    <property type="entry name" value="HAMP"/>
    <property type="match status" value="1"/>
</dbReference>
<dbReference type="SMART" id="SM00086">
    <property type="entry name" value="PAC"/>
    <property type="match status" value="1"/>
</dbReference>
<dbReference type="SUPFAM" id="SSF158472">
    <property type="entry name" value="HAMP domain-like"/>
    <property type="match status" value="1"/>
</dbReference>
<dbReference type="SUPFAM" id="SSF55785">
    <property type="entry name" value="PYP-like sensor domain (PAS domain)"/>
    <property type="match status" value="1"/>
</dbReference>
<evidence type="ECO:0000313" key="7">
    <source>
        <dbReference type="EMBL" id="MEN1760144.1"/>
    </source>
</evidence>
<dbReference type="EMBL" id="JBCITM010000005">
    <property type="protein sequence ID" value="MEN1760144.1"/>
    <property type="molecule type" value="Genomic_DNA"/>
</dbReference>
<feature type="transmembrane region" description="Helical" evidence="1">
    <location>
        <begin position="200"/>
        <end position="221"/>
    </location>
</feature>
<reference evidence="7 8" key="1">
    <citation type="submission" date="2024-04" db="EMBL/GenBank/DDBJ databases">
        <title>Genome sequencing and metabolic network reconstruction of aminoacids and betaine degradation by Anoxynatronum sibiricum.</title>
        <authorList>
            <person name="Detkova E.N."/>
            <person name="Boltjanskaja Y.V."/>
            <person name="Mardanov A.V."/>
            <person name="Kevbrin V."/>
        </authorList>
    </citation>
    <scope>NUCLEOTIDE SEQUENCE [LARGE SCALE GENOMIC DNA]</scope>
    <source>
        <strain evidence="7 8">Z-7981</strain>
    </source>
</reference>
<dbReference type="NCBIfam" id="TIGR00254">
    <property type="entry name" value="GGDEF"/>
    <property type="match status" value="1"/>
</dbReference>
<dbReference type="NCBIfam" id="TIGR00229">
    <property type="entry name" value="sensory_box"/>
    <property type="match status" value="1"/>
</dbReference>
<evidence type="ECO:0000313" key="8">
    <source>
        <dbReference type="Proteomes" id="UP001407405"/>
    </source>
</evidence>
<dbReference type="PANTHER" id="PTHR43155:SF2">
    <property type="entry name" value="CYCLIC DI-GMP PHOSPHODIESTERASE PA4108"/>
    <property type="match status" value="1"/>
</dbReference>
<accession>A0ABU9VVM0</accession>
<evidence type="ECO:0000259" key="6">
    <source>
        <dbReference type="PROSITE" id="PS51832"/>
    </source>
</evidence>
<gene>
    <name evidence="7" type="ORF">AAIG11_06650</name>
</gene>
<dbReference type="Pfam" id="PF00990">
    <property type="entry name" value="GGDEF"/>
    <property type="match status" value="1"/>
</dbReference>
<feature type="domain" description="PAS" evidence="2">
    <location>
        <begin position="532"/>
        <end position="605"/>
    </location>
</feature>
<protein>
    <submittedName>
        <fullName evidence="7">HD domain-containing phosphohydrolase</fullName>
    </submittedName>
</protein>
<dbReference type="SMART" id="SM00471">
    <property type="entry name" value="HDc"/>
    <property type="match status" value="1"/>
</dbReference>
<dbReference type="Gene3D" id="6.10.340.10">
    <property type="match status" value="1"/>
</dbReference>
<dbReference type="PROSITE" id="PS50112">
    <property type="entry name" value="PAS"/>
    <property type="match status" value="1"/>
</dbReference>
<dbReference type="Gene3D" id="3.30.450.20">
    <property type="entry name" value="PAS domain"/>
    <property type="match status" value="1"/>
</dbReference>
<dbReference type="NCBIfam" id="TIGR00277">
    <property type="entry name" value="HDIG"/>
    <property type="match status" value="1"/>
</dbReference>
<evidence type="ECO:0000259" key="5">
    <source>
        <dbReference type="PROSITE" id="PS50887"/>
    </source>
</evidence>
<evidence type="ECO:0000259" key="3">
    <source>
        <dbReference type="PROSITE" id="PS50113"/>
    </source>
</evidence>
<keyword evidence="1" id="KW-0812">Transmembrane</keyword>
<dbReference type="Pfam" id="PF00989">
    <property type="entry name" value="PAS"/>
    <property type="match status" value="1"/>
</dbReference>
<evidence type="ECO:0000259" key="2">
    <source>
        <dbReference type="PROSITE" id="PS50112"/>
    </source>
</evidence>
<keyword evidence="8" id="KW-1185">Reference proteome</keyword>
<dbReference type="PROSITE" id="PS51832">
    <property type="entry name" value="HD_GYP"/>
    <property type="match status" value="1"/>
</dbReference>
<dbReference type="CDD" id="cd01949">
    <property type="entry name" value="GGDEF"/>
    <property type="match status" value="1"/>
</dbReference>
<dbReference type="Pfam" id="PF13487">
    <property type="entry name" value="HD_5"/>
    <property type="match status" value="1"/>
</dbReference>
<dbReference type="CDD" id="cd00077">
    <property type="entry name" value="HDc"/>
    <property type="match status" value="1"/>
</dbReference>
<comment type="caution">
    <text evidence="7">The sequence shown here is derived from an EMBL/GenBank/DDBJ whole genome shotgun (WGS) entry which is preliminary data.</text>
</comment>
<dbReference type="PANTHER" id="PTHR43155">
    <property type="entry name" value="CYCLIC DI-GMP PHOSPHODIESTERASE PA4108-RELATED"/>
    <property type="match status" value="1"/>
</dbReference>
<dbReference type="SUPFAM" id="SSF55073">
    <property type="entry name" value="Nucleotide cyclase"/>
    <property type="match status" value="1"/>
</dbReference>
<feature type="domain" description="GGDEF" evidence="5">
    <location>
        <begin position="691"/>
        <end position="820"/>
    </location>
</feature>
<dbReference type="SUPFAM" id="SSF109604">
    <property type="entry name" value="HD-domain/PDEase-like"/>
    <property type="match status" value="1"/>
</dbReference>
<keyword evidence="1" id="KW-0472">Membrane</keyword>
<sequence length="1001" mass="114519">MLEWLVFRPESILTFGQLLLSLVITTVLWKRRKQSVTSKMLALFFVANTLATLFTWLADVNMIFPLFYYLDALTLIFYLVGTFTLVMFTYHFSGVAHQQKREIKYTQRFFALLVTVGIGGGIAYCYSHQHLFLMLLLGMNILGYSGVVLVMLKQAVVHQDDQRRVHSKKHYRHGILELPRKIQQALFSPSDRVEKGLRGFLGTVCLYFFLSMMAAVYWMSLYQIIPIHYFLLVRNAGLILFQVLFLQAYLAYSPEPTTFMTKLSVGTLAMVIFVVASIGFIHMSWVENELKEEWLSEVKVIEQILMVEENADLQHFQTSSALAFVVFQPEEKVQLPVKTTFSLLDQNKTARILFQRDETLSLNNLYQDSFFQGNYSKGFAYTGGRPEQAYVVYQLEDGNQRIKVGYLALQQQDNFNEPAFLVMQFMVLGMIMVLLLFPRFFRNSVVLPVMTLLEGVQKVEEGDLQVEVPISSFDEIGRLTDTFNRMTHSLKEADDFQKHHHHILQKQVDERTFELKEALAESRQLQQSLRHERELLKTTVFSMGDALIATDGEGNITIMNDLAERMTGWSQAVAHGKPFDEVFRMIDEQSGTAHESPVEQVLKKKAAYTLPPDTLLVARDGRTIPIEDSVAPIKDEGGHVTGVVVVFRDFTEKKEKQDKILHLSYHDQLTGVYNRHFFETELKRLDAHRNLPLSLLILDLNGLKLINDAFGHQVGDQAVQRVAAVMQQACRNDELIARIGGDEFVIILPNTRKEDAEKLAMRIQQRISEVPLKELQISASVGWATKEEEPESIAAIFKEAEDKMYRRKLMVSQQVHLDTINMVLNTFYENHQQEKNHAWQVARLCEAMGSALGLESESVERLQKTGYMHDIGKGALPQELLKKTADLTPDERRVVERHPELGYQMLRSSQEYAAIAENVLGHHEHWDGSGYPRGIVGEKIPLEARIVALAEAWDSMTTHRPYRKARTPEAALKEIKALSGIRFDPELVPVFESVLMKENLI</sequence>
<dbReference type="Gene3D" id="1.10.3210.10">
    <property type="entry name" value="Hypothetical protein af1432"/>
    <property type="match status" value="1"/>
</dbReference>
<dbReference type="InterPro" id="IPR037522">
    <property type="entry name" value="HD_GYP_dom"/>
</dbReference>
<dbReference type="SMART" id="SM00304">
    <property type="entry name" value="HAMP"/>
    <property type="match status" value="1"/>
</dbReference>
<feature type="transmembrane region" description="Helical" evidence="1">
    <location>
        <begin position="12"/>
        <end position="29"/>
    </location>
</feature>
<dbReference type="Gene3D" id="3.30.70.270">
    <property type="match status" value="1"/>
</dbReference>
<dbReference type="InterPro" id="IPR006675">
    <property type="entry name" value="HDIG_dom"/>
</dbReference>
<dbReference type="InterPro" id="IPR000014">
    <property type="entry name" value="PAS"/>
</dbReference>
<dbReference type="PROSITE" id="PS50113">
    <property type="entry name" value="PAC"/>
    <property type="match status" value="1"/>
</dbReference>
<dbReference type="RefSeq" id="WP_343185465.1">
    <property type="nucleotide sequence ID" value="NZ_JBCITM010000005.1"/>
</dbReference>
<feature type="transmembrane region" description="Helical" evidence="1">
    <location>
        <begin position="66"/>
        <end position="88"/>
    </location>
</feature>
<dbReference type="PROSITE" id="PS50887">
    <property type="entry name" value="GGDEF"/>
    <property type="match status" value="1"/>
</dbReference>
<dbReference type="InterPro" id="IPR001610">
    <property type="entry name" value="PAC"/>
</dbReference>
<feature type="transmembrane region" description="Helical" evidence="1">
    <location>
        <begin position="263"/>
        <end position="285"/>
    </location>
</feature>
<keyword evidence="1" id="KW-1133">Transmembrane helix</keyword>
<evidence type="ECO:0000256" key="1">
    <source>
        <dbReference type="SAM" id="Phobius"/>
    </source>
</evidence>
<name>A0ABU9VVM0_9CLOT</name>
<dbReference type="InterPro" id="IPR035965">
    <property type="entry name" value="PAS-like_dom_sf"/>
</dbReference>
<evidence type="ECO:0000259" key="4">
    <source>
        <dbReference type="PROSITE" id="PS50885"/>
    </source>
</evidence>
<dbReference type="CDD" id="cd00130">
    <property type="entry name" value="PAS"/>
    <property type="match status" value="1"/>
</dbReference>
<dbReference type="InterPro" id="IPR013767">
    <property type="entry name" value="PAS_fold"/>
</dbReference>
<proteinExistence type="predicted"/>
<dbReference type="InterPro" id="IPR003660">
    <property type="entry name" value="HAMP_dom"/>
</dbReference>
<feature type="domain" description="HD-GYP" evidence="6">
    <location>
        <begin position="812"/>
        <end position="1001"/>
    </location>
</feature>